<sequence length="210" mass="24686">MDFSLDNATIDKEDEIKRMVWNEGDRSYSENAPKTVQSKINSISTLLSDWFNKLKRLERVPELITKYQNELEKFGDLSPEQIKQIEEQKKERELYKYIKEQIDNIKIKSLDDWLEEYKTIYESWVMENLKGYEQTRAMRETETVVRNQKISIVVKSYERVGEIKDIKFGRLGSDGTFNGTVIGEKGTANIETILAGGYNIQRLHYRVLVK</sequence>
<dbReference type="Proteomes" id="UP000195918">
    <property type="component" value="Unassembled WGS sequence"/>
</dbReference>
<evidence type="ECO:0000313" key="1">
    <source>
        <dbReference type="EMBL" id="SLM87108.1"/>
    </source>
</evidence>
<name>A0A1X6WS63_9ENTE</name>
<reference evidence="2" key="1">
    <citation type="submission" date="2017-02" db="EMBL/GenBank/DDBJ databases">
        <authorList>
            <person name="Dridi B."/>
        </authorList>
    </citation>
    <scope>NUCLEOTIDE SEQUENCE [LARGE SCALE GENOMIC DNA]</scope>
    <source>
        <strain evidence="2">bH819</strain>
    </source>
</reference>
<evidence type="ECO:0000313" key="2">
    <source>
        <dbReference type="Proteomes" id="UP000195918"/>
    </source>
</evidence>
<gene>
    <name evidence="1" type="ORF">FM121_13500</name>
</gene>
<keyword evidence="2" id="KW-1185">Reference proteome</keyword>
<proteinExistence type="predicted"/>
<organism evidence="1 2">
    <name type="scientific">Vagococcus fluvialis bH819</name>
    <dbReference type="NCBI Taxonomy" id="1255619"/>
    <lineage>
        <taxon>Bacteria</taxon>
        <taxon>Bacillati</taxon>
        <taxon>Bacillota</taxon>
        <taxon>Bacilli</taxon>
        <taxon>Lactobacillales</taxon>
        <taxon>Enterococcaceae</taxon>
        <taxon>Vagococcus</taxon>
    </lineage>
</organism>
<protein>
    <submittedName>
        <fullName evidence="1">Uncharacterized protein</fullName>
    </submittedName>
</protein>
<accession>A0A1X6WS63</accession>
<dbReference type="AlphaFoldDB" id="A0A1X6WS63"/>
<dbReference type="EMBL" id="FWFD01000019">
    <property type="protein sequence ID" value="SLM87108.1"/>
    <property type="molecule type" value="Genomic_DNA"/>
</dbReference>
<dbReference type="RefSeq" id="WP_086952725.1">
    <property type="nucleotide sequence ID" value="NZ_FWFD01000019.1"/>
</dbReference>
<dbReference type="OrthoDB" id="2871491at2"/>